<gene>
    <name evidence="2" type="ORF">MELIAE_LOCUS3643</name>
</gene>
<protein>
    <submittedName>
        <fullName evidence="2">Uncharacterized protein</fullName>
    </submittedName>
</protein>
<sequence>MFLILVLIISVSFFNCKEMYNTKYDHLDVNLIIKNDRLLKNYVDCILEKGKCTPVGQEIKNKIPDALEDGCAKCSETQILAFKKIIQHLLKNRPNWLEDLLKKFDPSGQYKKRYKLFFSIVN</sequence>
<dbReference type="InterPro" id="IPR036682">
    <property type="entry name" value="OS_D_A10/PebIII_sf"/>
</dbReference>
<feature type="signal peptide" evidence="1">
    <location>
        <begin position="1"/>
        <end position="16"/>
    </location>
</feature>
<dbReference type="OrthoDB" id="6344725at2759"/>
<evidence type="ECO:0000313" key="3">
    <source>
        <dbReference type="Proteomes" id="UP001154078"/>
    </source>
</evidence>
<evidence type="ECO:0000256" key="1">
    <source>
        <dbReference type="SAM" id="SignalP"/>
    </source>
</evidence>
<dbReference type="Gene3D" id="1.10.2080.10">
    <property type="entry name" value="Insect odorant-binding protein A10/Ejaculatory bulb-specific protein 3"/>
    <property type="match status" value="1"/>
</dbReference>
<dbReference type="SUPFAM" id="SSF100910">
    <property type="entry name" value="Chemosensory protein Csp2"/>
    <property type="match status" value="1"/>
</dbReference>
<keyword evidence="3" id="KW-1185">Reference proteome</keyword>
<dbReference type="InterPro" id="IPR005055">
    <property type="entry name" value="A10/PebIII"/>
</dbReference>
<feature type="chain" id="PRO_5040426820" evidence="1">
    <location>
        <begin position="17"/>
        <end position="122"/>
    </location>
</feature>
<dbReference type="PANTHER" id="PTHR11257">
    <property type="entry name" value="CHEMOSENSORY PROTEIN-RELATED"/>
    <property type="match status" value="1"/>
</dbReference>
<proteinExistence type="predicted"/>
<dbReference type="AlphaFoldDB" id="A0A9P0AUZ7"/>
<dbReference type="PANTHER" id="PTHR11257:SF12">
    <property type="entry name" value="EJACULATORY BULB-SPECIFIC PROTEIN 3-RELATED"/>
    <property type="match status" value="1"/>
</dbReference>
<name>A0A9P0AUZ7_BRAAE</name>
<organism evidence="2 3">
    <name type="scientific">Brassicogethes aeneus</name>
    <name type="common">Rape pollen beetle</name>
    <name type="synonym">Meligethes aeneus</name>
    <dbReference type="NCBI Taxonomy" id="1431903"/>
    <lineage>
        <taxon>Eukaryota</taxon>
        <taxon>Metazoa</taxon>
        <taxon>Ecdysozoa</taxon>
        <taxon>Arthropoda</taxon>
        <taxon>Hexapoda</taxon>
        <taxon>Insecta</taxon>
        <taxon>Pterygota</taxon>
        <taxon>Neoptera</taxon>
        <taxon>Endopterygota</taxon>
        <taxon>Coleoptera</taxon>
        <taxon>Polyphaga</taxon>
        <taxon>Cucujiformia</taxon>
        <taxon>Nitidulidae</taxon>
        <taxon>Meligethinae</taxon>
        <taxon>Brassicogethes</taxon>
    </lineage>
</organism>
<dbReference type="Proteomes" id="UP001154078">
    <property type="component" value="Chromosome 2"/>
</dbReference>
<evidence type="ECO:0000313" key="2">
    <source>
        <dbReference type="EMBL" id="CAH0550936.1"/>
    </source>
</evidence>
<keyword evidence="1" id="KW-0732">Signal</keyword>
<reference evidence="2" key="1">
    <citation type="submission" date="2021-12" db="EMBL/GenBank/DDBJ databases">
        <authorList>
            <person name="King R."/>
        </authorList>
    </citation>
    <scope>NUCLEOTIDE SEQUENCE</scope>
</reference>
<dbReference type="EMBL" id="OV121133">
    <property type="protein sequence ID" value="CAH0550936.1"/>
    <property type="molecule type" value="Genomic_DNA"/>
</dbReference>
<dbReference type="Pfam" id="PF03392">
    <property type="entry name" value="OS-D"/>
    <property type="match status" value="1"/>
</dbReference>
<accession>A0A9P0AUZ7</accession>